<dbReference type="Proteomes" id="UP000295515">
    <property type="component" value="Unassembled WGS sequence"/>
</dbReference>
<evidence type="ECO:0000256" key="2">
    <source>
        <dbReference type="ARBA" id="ARBA00022840"/>
    </source>
</evidence>
<keyword evidence="1" id="KW-0547">Nucleotide-binding</keyword>
<dbReference type="Pfam" id="PF00005">
    <property type="entry name" value="ABC_tran"/>
    <property type="match status" value="2"/>
</dbReference>
<evidence type="ECO:0000256" key="3">
    <source>
        <dbReference type="SAM" id="Coils"/>
    </source>
</evidence>
<feature type="coiled-coil region" evidence="3">
    <location>
        <begin position="267"/>
        <end position="294"/>
    </location>
</feature>
<dbReference type="InterPro" id="IPR003439">
    <property type="entry name" value="ABC_transporter-like_ATP-bd"/>
</dbReference>
<keyword evidence="2 5" id="KW-0067">ATP-binding</keyword>
<dbReference type="EMBL" id="SMCQ01000032">
    <property type="protein sequence ID" value="TCV91373.1"/>
    <property type="molecule type" value="Genomic_DNA"/>
</dbReference>
<evidence type="ECO:0000313" key="5">
    <source>
        <dbReference type="EMBL" id="TCV91373.1"/>
    </source>
</evidence>
<dbReference type="InterPro" id="IPR027417">
    <property type="entry name" value="P-loop_NTPase"/>
</dbReference>
<feature type="domain" description="ABC transporter" evidence="4">
    <location>
        <begin position="313"/>
        <end position="499"/>
    </location>
</feature>
<keyword evidence="3" id="KW-0175">Coiled coil</keyword>
<dbReference type="NCBIfam" id="NF000355">
    <property type="entry name" value="ribo_prot_ABC_F"/>
    <property type="match status" value="1"/>
</dbReference>
<dbReference type="Gene3D" id="3.40.50.300">
    <property type="entry name" value="P-loop containing nucleotide triphosphate hydrolases"/>
    <property type="match status" value="2"/>
</dbReference>
<feature type="domain" description="ABC transporter" evidence="4">
    <location>
        <begin position="4"/>
        <end position="215"/>
    </location>
</feature>
<dbReference type="GO" id="GO:0016887">
    <property type="term" value="F:ATP hydrolysis activity"/>
    <property type="evidence" value="ECO:0007669"/>
    <property type="project" value="InterPro"/>
</dbReference>
<dbReference type="InterPro" id="IPR051309">
    <property type="entry name" value="ABCF_ATPase"/>
</dbReference>
<evidence type="ECO:0000259" key="4">
    <source>
        <dbReference type="PROSITE" id="PS50893"/>
    </source>
</evidence>
<dbReference type="SUPFAM" id="SSF52540">
    <property type="entry name" value="P-loop containing nucleoside triphosphate hydrolases"/>
    <property type="match status" value="2"/>
</dbReference>
<keyword evidence="6" id="KW-1185">Reference proteome</keyword>
<dbReference type="RefSeq" id="WP_066447239.1">
    <property type="nucleotide sequence ID" value="NZ_JANKBF010000027.1"/>
</dbReference>
<protein>
    <submittedName>
        <fullName evidence="5">Lincosamide and streptogramin A transport system ATP-binding/permease protein</fullName>
    </submittedName>
</protein>
<reference evidence="5 6" key="1">
    <citation type="submission" date="2019-03" db="EMBL/GenBank/DDBJ databases">
        <title>Genomic Encyclopedia of Type Strains, Phase IV (KMG-IV): sequencing the most valuable type-strain genomes for metagenomic binning, comparative biology and taxonomic classification.</title>
        <authorList>
            <person name="Goeker M."/>
        </authorList>
    </citation>
    <scope>NUCLEOTIDE SEQUENCE [LARGE SCALE GENOMIC DNA]</scope>
    <source>
        <strain evidence="5 6">DSM 29487</strain>
    </source>
</reference>
<dbReference type="GO" id="GO:0005524">
    <property type="term" value="F:ATP binding"/>
    <property type="evidence" value="ECO:0007669"/>
    <property type="project" value="UniProtKB-KW"/>
</dbReference>
<dbReference type="SMART" id="SM00382">
    <property type="entry name" value="AAA"/>
    <property type="match status" value="2"/>
</dbReference>
<dbReference type="PROSITE" id="PS50893">
    <property type="entry name" value="ABC_TRANSPORTER_2"/>
    <property type="match status" value="2"/>
</dbReference>
<gene>
    <name evidence="5" type="ORF">EDD60_1323</name>
</gene>
<dbReference type="PANTHER" id="PTHR42855:SF2">
    <property type="entry name" value="DRUG RESISTANCE ABC TRANSPORTER,ATP-BINDING PROTEIN"/>
    <property type="match status" value="1"/>
</dbReference>
<accession>A0A4R3YKS8</accession>
<name>A0A4R3YKS8_9FIRM</name>
<evidence type="ECO:0000256" key="1">
    <source>
        <dbReference type="ARBA" id="ARBA00022741"/>
    </source>
</evidence>
<dbReference type="GeneID" id="98916687"/>
<comment type="caution">
    <text evidence="5">The sequence shown here is derived from an EMBL/GenBank/DDBJ whole genome shotgun (WGS) entry which is preliminary data.</text>
</comment>
<dbReference type="InterPro" id="IPR003593">
    <property type="entry name" value="AAA+_ATPase"/>
</dbReference>
<evidence type="ECO:0000313" key="6">
    <source>
        <dbReference type="Proteomes" id="UP000295515"/>
    </source>
</evidence>
<dbReference type="CDD" id="cd03221">
    <property type="entry name" value="ABCF_EF-3"/>
    <property type="match status" value="2"/>
</dbReference>
<dbReference type="PANTHER" id="PTHR42855">
    <property type="entry name" value="ABC TRANSPORTER ATP-BINDING SUBUNIT"/>
    <property type="match status" value="1"/>
</dbReference>
<organism evidence="5 6">
    <name type="scientific">Longibaculum muris</name>
    <dbReference type="NCBI Taxonomy" id="1796628"/>
    <lineage>
        <taxon>Bacteria</taxon>
        <taxon>Bacillati</taxon>
        <taxon>Bacillota</taxon>
        <taxon>Erysipelotrichia</taxon>
        <taxon>Erysipelotrichales</taxon>
        <taxon>Coprobacillaceae</taxon>
        <taxon>Longibaculum</taxon>
    </lineage>
</organism>
<proteinExistence type="predicted"/>
<dbReference type="AlphaFoldDB" id="A0A4R3YKS8"/>
<sequence length="499" mass="58466">MSLIQVNQLTFQYENHYDIIFDHVSFRFDTNFKTALIGRNARGKTTFLKLLMGEYEYQGEIIKSEECEYFPYEIKNKDLLTLDICLEIAPEIQSWQLERELHYLDLEGQDLFYRPFSTLSMGEQTKVLLAVLFLKRNSFLLIDEPTNHLDTFSREVVAKYLKRQKGFLLVSHDRHFIDMCCDHIIAINMTTIEVVNGTFSSWYDNKMKKDEHEEMKNARLKKDISRLETSRQKTASWSQRVENSKVAHGKREAGVKADRGYVGHKAAKMMKRSKNIEKRQIQQVEEKKKLLKDVEEYDDLKITPLTYFQTNLVSFLHVSLYYQEKILFKDLTFSIQNKERILLKGKNGCGKSSVIRALLNQSIGIKGEINRGSRLKISYVPQDCSMLSGSFLSFVESYDVDTTLVMTILRKLGFSRSHFEKNLEDLSEGQKKKVMLAISLATSAHLYIWDEPLNYIDIYSRMQIEKMVLEYQPTLLFVEHDYFFQEKIATKVIDFDELI</sequence>